<evidence type="ECO:0000256" key="4">
    <source>
        <dbReference type="ARBA" id="ARBA00022989"/>
    </source>
</evidence>
<organism evidence="9 10">
    <name type="scientific">Xanthomonas boreopolis</name>
    <dbReference type="NCBI Taxonomy" id="86183"/>
    <lineage>
        <taxon>Bacteria</taxon>
        <taxon>Pseudomonadati</taxon>
        <taxon>Pseudomonadota</taxon>
        <taxon>Gammaproteobacteria</taxon>
        <taxon>Lysobacterales</taxon>
        <taxon>Lysobacteraceae</taxon>
        <taxon>Xanthomonas</taxon>
    </lineage>
</organism>
<comment type="subcellular location">
    <subcellularLocation>
        <location evidence="1">Cell membrane</location>
        <topology evidence="1">Multi-pass membrane protein</topology>
    </subcellularLocation>
</comment>
<dbReference type="InterPro" id="IPR051791">
    <property type="entry name" value="Pra-immunoreactive"/>
</dbReference>
<dbReference type="InterPro" id="IPR010432">
    <property type="entry name" value="RDD"/>
</dbReference>
<feature type="transmembrane region" description="Helical" evidence="6">
    <location>
        <begin position="191"/>
        <end position="215"/>
    </location>
</feature>
<keyword evidence="4 6" id="KW-1133">Transmembrane helix</keyword>
<evidence type="ECO:0000313" key="10">
    <source>
        <dbReference type="Proteomes" id="UP000623958"/>
    </source>
</evidence>
<keyword evidence="3 6" id="KW-0812">Transmembrane</keyword>
<proteinExistence type="predicted"/>
<evidence type="ECO:0000256" key="1">
    <source>
        <dbReference type="ARBA" id="ARBA00004651"/>
    </source>
</evidence>
<evidence type="ECO:0000259" key="8">
    <source>
        <dbReference type="Pfam" id="PF14237"/>
    </source>
</evidence>
<name>A0A919FB44_9XANT</name>
<reference evidence="9" key="2">
    <citation type="submission" date="2020-09" db="EMBL/GenBank/DDBJ databases">
        <authorList>
            <person name="Sun Q."/>
            <person name="Ohkuma M."/>
        </authorList>
    </citation>
    <scope>NUCLEOTIDE SEQUENCE</scope>
    <source>
        <strain evidence="9">JCM 13306</strain>
    </source>
</reference>
<feature type="domain" description="RDD" evidence="7">
    <location>
        <begin position="83"/>
        <end position="227"/>
    </location>
</feature>
<feature type="transmembrane region" description="Helical" evidence="6">
    <location>
        <begin position="135"/>
        <end position="155"/>
    </location>
</feature>
<feature type="transmembrane region" description="Helical" evidence="6">
    <location>
        <begin position="98"/>
        <end position="123"/>
    </location>
</feature>
<dbReference type="PANTHER" id="PTHR36115">
    <property type="entry name" value="PROLINE-RICH ANTIGEN HOMOLOG-RELATED"/>
    <property type="match status" value="1"/>
</dbReference>
<evidence type="ECO:0000256" key="2">
    <source>
        <dbReference type="ARBA" id="ARBA00022475"/>
    </source>
</evidence>
<feature type="domain" description="GYF" evidence="8">
    <location>
        <begin position="4"/>
        <end position="50"/>
    </location>
</feature>
<gene>
    <name evidence="9" type="ORF">GCM10009090_31870</name>
</gene>
<dbReference type="InterPro" id="IPR025640">
    <property type="entry name" value="GYF_2"/>
</dbReference>
<sequence length="281" mass="30264">MTNWYYADAWRQQQGPLDGDELRARFERGELDRTSLVWRTGMPGWQPLAACAAELGIALPSAEALPATDATALVRAADEDVVYAGLWRRAAASIIDGFVTSMLTYALLIPLVLVLGLGLGTLAGQAGSPPDAATLLFGGLAYGLGLLIPAVYFGWMQATRHQASLGKLAVGIKVVRGNGERIGFWRGFLRYVAYVLVTVLTCGIGIVVTACMAGLTRRKQAPHDFFCDTLVVDRWAYTDQPQHQQRGLDTVTIVVLGLYAVLLLVAIVALIALAVLVHVSR</sequence>
<evidence type="ECO:0000256" key="3">
    <source>
        <dbReference type="ARBA" id="ARBA00022692"/>
    </source>
</evidence>
<evidence type="ECO:0000259" key="7">
    <source>
        <dbReference type="Pfam" id="PF06271"/>
    </source>
</evidence>
<evidence type="ECO:0000256" key="5">
    <source>
        <dbReference type="ARBA" id="ARBA00023136"/>
    </source>
</evidence>
<dbReference type="Pfam" id="PF06271">
    <property type="entry name" value="RDD"/>
    <property type="match status" value="1"/>
</dbReference>
<dbReference type="PANTHER" id="PTHR36115:SF6">
    <property type="entry name" value="PROLINE-RICH ANTIGEN HOMOLOG"/>
    <property type="match status" value="1"/>
</dbReference>
<keyword evidence="10" id="KW-1185">Reference proteome</keyword>
<protein>
    <recommendedName>
        <fullName evidence="11">RDD family protein</fullName>
    </recommendedName>
</protein>
<keyword evidence="2" id="KW-1003">Cell membrane</keyword>
<evidence type="ECO:0000313" key="9">
    <source>
        <dbReference type="EMBL" id="GHH58698.1"/>
    </source>
</evidence>
<feature type="transmembrane region" description="Helical" evidence="6">
    <location>
        <begin position="253"/>
        <end position="277"/>
    </location>
</feature>
<dbReference type="RefSeq" id="WP_434029838.1">
    <property type="nucleotide sequence ID" value="NZ_BNBA01000032.1"/>
</dbReference>
<dbReference type="Proteomes" id="UP000623958">
    <property type="component" value="Unassembled WGS sequence"/>
</dbReference>
<keyword evidence="5 6" id="KW-0472">Membrane</keyword>
<comment type="caution">
    <text evidence="9">The sequence shown here is derived from an EMBL/GenBank/DDBJ whole genome shotgun (WGS) entry which is preliminary data.</text>
</comment>
<dbReference type="EMBL" id="BNBA01000032">
    <property type="protein sequence ID" value="GHH58698.1"/>
    <property type="molecule type" value="Genomic_DNA"/>
</dbReference>
<dbReference type="GO" id="GO:0005886">
    <property type="term" value="C:plasma membrane"/>
    <property type="evidence" value="ECO:0007669"/>
    <property type="project" value="UniProtKB-SubCell"/>
</dbReference>
<dbReference type="Pfam" id="PF14237">
    <property type="entry name" value="GYF_2"/>
    <property type="match status" value="1"/>
</dbReference>
<accession>A0A919FB44</accession>
<dbReference type="AlphaFoldDB" id="A0A919FB44"/>
<evidence type="ECO:0008006" key="11">
    <source>
        <dbReference type="Google" id="ProtNLM"/>
    </source>
</evidence>
<reference evidence="9" key="1">
    <citation type="journal article" date="2014" name="Int. J. Syst. Evol. Microbiol.">
        <title>Complete genome sequence of Corynebacterium casei LMG S-19264T (=DSM 44701T), isolated from a smear-ripened cheese.</title>
        <authorList>
            <consortium name="US DOE Joint Genome Institute (JGI-PGF)"/>
            <person name="Walter F."/>
            <person name="Albersmeier A."/>
            <person name="Kalinowski J."/>
            <person name="Ruckert C."/>
        </authorList>
    </citation>
    <scope>NUCLEOTIDE SEQUENCE</scope>
    <source>
        <strain evidence="9">JCM 13306</strain>
    </source>
</reference>
<evidence type="ECO:0000256" key="6">
    <source>
        <dbReference type="SAM" id="Phobius"/>
    </source>
</evidence>